<dbReference type="AlphaFoldDB" id="A0A433PDS0"/>
<evidence type="ECO:0000313" key="2">
    <source>
        <dbReference type="Proteomes" id="UP000274822"/>
    </source>
</evidence>
<organism evidence="1 2">
    <name type="scientific">Jimgerdemannia flammicorona</name>
    <dbReference type="NCBI Taxonomy" id="994334"/>
    <lineage>
        <taxon>Eukaryota</taxon>
        <taxon>Fungi</taxon>
        <taxon>Fungi incertae sedis</taxon>
        <taxon>Mucoromycota</taxon>
        <taxon>Mucoromycotina</taxon>
        <taxon>Endogonomycetes</taxon>
        <taxon>Endogonales</taxon>
        <taxon>Endogonaceae</taxon>
        <taxon>Jimgerdemannia</taxon>
    </lineage>
</organism>
<accession>A0A433PDS0</accession>
<proteinExistence type="predicted"/>
<dbReference type="Proteomes" id="UP000274822">
    <property type="component" value="Unassembled WGS sequence"/>
</dbReference>
<comment type="caution">
    <text evidence="1">The sequence shown here is derived from an EMBL/GenBank/DDBJ whole genome shotgun (WGS) entry which is preliminary data.</text>
</comment>
<keyword evidence="2" id="KW-1185">Reference proteome</keyword>
<reference evidence="1 2" key="1">
    <citation type="journal article" date="2018" name="New Phytol.">
        <title>Phylogenomics of Endogonaceae and evolution of mycorrhizas within Mucoromycota.</title>
        <authorList>
            <person name="Chang Y."/>
            <person name="Desiro A."/>
            <person name="Na H."/>
            <person name="Sandor L."/>
            <person name="Lipzen A."/>
            <person name="Clum A."/>
            <person name="Barry K."/>
            <person name="Grigoriev I.V."/>
            <person name="Martin F.M."/>
            <person name="Stajich J.E."/>
            <person name="Smith M.E."/>
            <person name="Bonito G."/>
            <person name="Spatafora J.W."/>
        </authorList>
    </citation>
    <scope>NUCLEOTIDE SEQUENCE [LARGE SCALE GENOMIC DNA]</scope>
    <source>
        <strain evidence="1 2">AD002</strain>
    </source>
</reference>
<sequence length="130" mass="14787">MSSSSSSPHLAKITSDVWYQVEKRKPAKIKDFSGRDVDDLKADIQKKELLEATPTSTWGLYVKPQEADEIELTEKFLIDSDGFGNLIKQYCIDSENPILVRLPDGMYGRLLSIFQFWVCRLLATTLSHAF</sequence>
<name>A0A433PDS0_9FUNG</name>
<evidence type="ECO:0000313" key="1">
    <source>
        <dbReference type="EMBL" id="RUS15677.1"/>
    </source>
</evidence>
<gene>
    <name evidence="1" type="ORF">BC938DRAFT_476861</name>
</gene>
<dbReference type="EMBL" id="RBNJ01025234">
    <property type="protein sequence ID" value="RUS15677.1"/>
    <property type="molecule type" value="Genomic_DNA"/>
</dbReference>
<protein>
    <submittedName>
        <fullName evidence="1">Uncharacterized protein</fullName>
    </submittedName>
</protein>